<keyword evidence="1 2" id="KW-0732">Signal</keyword>
<name>A0A175VD77_AEREN</name>
<proteinExistence type="predicted"/>
<dbReference type="Gene3D" id="3.40.190.10">
    <property type="entry name" value="Periplasmic binding protein-like II"/>
    <property type="match status" value="2"/>
</dbReference>
<evidence type="ECO:0000313" key="4">
    <source>
        <dbReference type="Proteomes" id="UP000078435"/>
    </source>
</evidence>
<dbReference type="NCBIfam" id="TIGR03261">
    <property type="entry name" value="phnS2"/>
    <property type="match status" value="1"/>
</dbReference>
<dbReference type="Proteomes" id="UP000078435">
    <property type="component" value="Unassembled WGS sequence"/>
</dbReference>
<dbReference type="STRING" id="29489.VL01_12505"/>
<dbReference type="SUPFAM" id="SSF53850">
    <property type="entry name" value="Periplasmic binding protein-like II"/>
    <property type="match status" value="1"/>
</dbReference>
<gene>
    <name evidence="3" type="ORF">LCR_03760</name>
</gene>
<dbReference type="GO" id="GO:0030976">
    <property type="term" value="F:thiamine pyrophosphate binding"/>
    <property type="evidence" value="ECO:0007669"/>
    <property type="project" value="TreeGrafter"/>
</dbReference>
<dbReference type="InterPro" id="IPR026045">
    <property type="entry name" value="Ferric-bd"/>
</dbReference>
<dbReference type="PANTHER" id="PTHR30006:SF2">
    <property type="entry name" value="ABC TRANSPORTER SUBSTRATE-BINDING PROTEIN"/>
    <property type="match status" value="1"/>
</dbReference>
<dbReference type="InterPro" id="IPR017663">
    <property type="entry name" value="ABC_2-AEP-bd"/>
</dbReference>
<dbReference type="Pfam" id="PF13343">
    <property type="entry name" value="SBP_bac_6"/>
    <property type="match status" value="1"/>
</dbReference>
<evidence type="ECO:0000256" key="1">
    <source>
        <dbReference type="ARBA" id="ARBA00022729"/>
    </source>
</evidence>
<dbReference type="GO" id="GO:0030975">
    <property type="term" value="F:thiamine binding"/>
    <property type="evidence" value="ECO:0007669"/>
    <property type="project" value="TreeGrafter"/>
</dbReference>
<evidence type="ECO:0000256" key="2">
    <source>
        <dbReference type="SAM" id="SignalP"/>
    </source>
</evidence>
<dbReference type="GO" id="GO:0015888">
    <property type="term" value="P:thiamine transport"/>
    <property type="evidence" value="ECO:0007669"/>
    <property type="project" value="TreeGrafter"/>
</dbReference>
<dbReference type="AlphaFoldDB" id="A0A175VD77"/>
<dbReference type="PANTHER" id="PTHR30006">
    <property type="entry name" value="THIAMINE-BINDING PERIPLASMIC PROTEIN-RELATED"/>
    <property type="match status" value="1"/>
</dbReference>
<accession>A0A175VD77</accession>
<dbReference type="GO" id="GO:0030288">
    <property type="term" value="C:outer membrane-bounded periplasmic space"/>
    <property type="evidence" value="ECO:0007669"/>
    <property type="project" value="TreeGrafter"/>
</dbReference>
<feature type="signal peptide" evidence="2">
    <location>
        <begin position="1"/>
        <end position="26"/>
    </location>
</feature>
<dbReference type="CDD" id="cd13544">
    <property type="entry name" value="PBP2_Fbp_like_1"/>
    <property type="match status" value="1"/>
</dbReference>
<dbReference type="PIRSF" id="PIRSF002825">
    <property type="entry name" value="CfbpA"/>
    <property type="match status" value="1"/>
</dbReference>
<sequence>MEKRMKQGTHLLAAAVLAAMTAPALAATDLTVYTAFEPEQLSELKTAFERQHPDINIKWVRDSTGVVTARLLAEKAQPKADVVWGLAATSLMQLDQQQMLNAYAPKGLDKLDSRFRDSKAEPHWIGLDAFFSAICFNKVEAEKQGIPAPTSWADLTKPVYKGKVIMPNPSSSGTGYLSVAGWLQTMGEQQGWQFMNGLHQNIDRYTHSGSAPCKLAASGETVIGISFDFPATSLKAKGAPIEVVFPKEGSGWDMEAAAIIKGTPKLEAAKQLLDFAATEQANALYNKSFAVVAIPEVAKPRAGYPANIKGQMIDNDFGWAARERNTILAQWSASFDGKTEAKQ</sequence>
<protein>
    <submittedName>
        <fullName evidence="3">Phosphonate ABC transporter substrate-binding protein</fullName>
    </submittedName>
</protein>
<reference evidence="3 4" key="1">
    <citation type="submission" date="2016-02" db="EMBL/GenBank/DDBJ databases">
        <title>Draft genome sequence of Aeromonas trota strain 1999lcr isolated from cerebrospinal fluid (CSF).</title>
        <authorList>
            <person name="Dallagassa C.B."/>
            <person name="Prediger K.C."/>
            <person name="Weiss V.A."/>
            <person name="Assis F.E."/>
            <person name="Baura V."/>
            <person name="Cruz L.M."/>
            <person name="Souza E.M."/>
            <person name="Pedrosa F.O."/>
            <person name="Fadel-Picheth C.M."/>
        </authorList>
    </citation>
    <scope>NUCLEOTIDE SEQUENCE [LARGE SCALE GENOMIC DNA]</scope>
    <source>
        <strain evidence="3 4">1999lcr</strain>
    </source>
</reference>
<organism evidence="3 4">
    <name type="scientific">Aeromonas enteropelogenes</name>
    <name type="common">Aeromonas trota</name>
    <dbReference type="NCBI Taxonomy" id="29489"/>
    <lineage>
        <taxon>Bacteria</taxon>
        <taxon>Pseudomonadati</taxon>
        <taxon>Pseudomonadota</taxon>
        <taxon>Gammaproteobacteria</taxon>
        <taxon>Aeromonadales</taxon>
        <taxon>Aeromonadaceae</taxon>
        <taxon>Aeromonas</taxon>
    </lineage>
</organism>
<comment type="caution">
    <text evidence="3">The sequence shown here is derived from an EMBL/GenBank/DDBJ whole genome shotgun (WGS) entry which is preliminary data.</text>
</comment>
<evidence type="ECO:0000313" key="3">
    <source>
        <dbReference type="EMBL" id="KXU78278.1"/>
    </source>
</evidence>
<dbReference type="EMBL" id="JMGO02000018">
    <property type="protein sequence ID" value="KXU78278.1"/>
    <property type="molecule type" value="Genomic_DNA"/>
</dbReference>
<feature type="chain" id="PRO_5008042835" evidence="2">
    <location>
        <begin position="27"/>
        <end position="343"/>
    </location>
</feature>